<evidence type="ECO:0000313" key="1">
    <source>
        <dbReference type="EMBL" id="UPW40890.1"/>
    </source>
</evidence>
<organism evidence="1">
    <name type="scientific">Sigmofec virus UA08Rod_6219</name>
    <dbReference type="NCBI Taxonomy" id="2929225"/>
    <lineage>
        <taxon>Viruses</taxon>
        <taxon>Monodnaviria</taxon>
        <taxon>Sangervirae</taxon>
        <taxon>Phixviricota</taxon>
        <taxon>Malgrandaviricetes</taxon>
        <taxon>Petitvirales</taxon>
        <taxon>Microviridae</taxon>
    </lineage>
</organism>
<dbReference type="EMBL" id="OM869514">
    <property type="protein sequence ID" value="UPW40890.1"/>
    <property type="molecule type" value="Genomic_DNA"/>
</dbReference>
<sequence>MKRVQSNLLQQNVFLRDVVGSDCLSPVLPRHRVVDSAGKYSSLDERVVSDGIKQRIVKEDYPITPEYVQSFADGCLDAIAAERRQLIQGVPLDRPKNLGDVSAFGEFASMDTASIKDVIRRASAALDAVAKNNSSVSADDNKDEVK</sequence>
<reference evidence="1" key="1">
    <citation type="submission" date="2022-02" db="EMBL/GenBank/DDBJ databases">
        <title>Towards deciphering the DNA virus diversity associated with rodent species in the families Cricetidae and Heteromyidae.</title>
        <authorList>
            <person name="Lund M."/>
            <person name="Larsen B.B."/>
            <person name="Gryseels S."/>
            <person name="Kraberger S."/>
            <person name="Rowsey D.M."/>
            <person name="Steger L."/>
            <person name="Yule K.M."/>
            <person name="Upham N.S."/>
            <person name="Worobey M."/>
            <person name="Van Doorslaer K."/>
            <person name="Varsani A."/>
        </authorList>
    </citation>
    <scope>NUCLEOTIDE SEQUENCE</scope>
    <source>
        <strain evidence="1">UA08Rod_6219</strain>
    </source>
</reference>
<proteinExistence type="predicted"/>
<accession>A0A976R7W3</accession>
<name>A0A976R7W3_9VIRU</name>
<protein>
    <submittedName>
        <fullName evidence="1">Uncharacterized protein</fullName>
    </submittedName>
</protein>